<organism evidence="2 3">
    <name type="scientific">Sorangium cellulosum</name>
    <name type="common">Polyangium cellulosum</name>
    <dbReference type="NCBI Taxonomy" id="56"/>
    <lineage>
        <taxon>Bacteria</taxon>
        <taxon>Pseudomonadati</taxon>
        <taxon>Myxococcota</taxon>
        <taxon>Polyangia</taxon>
        <taxon>Polyangiales</taxon>
        <taxon>Polyangiaceae</taxon>
        <taxon>Sorangium</taxon>
    </lineage>
</organism>
<accession>A0A4P2PU05</accession>
<gene>
    <name evidence="2" type="ORF">SOCEGT47_006110</name>
</gene>
<evidence type="ECO:0000313" key="3">
    <source>
        <dbReference type="Proteomes" id="UP000295781"/>
    </source>
</evidence>
<protein>
    <submittedName>
        <fullName evidence="2">Uncharacterized protein</fullName>
    </submittedName>
</protein>
<dbReference type="AlphaFoldDB" id="A0A4P2PU05"/>
<dbReference type="EMBL" id="CP012670">
    <property type="protein sequence ID" value="AUX20147.1"/>
    <property type="molecule type" value="Genomic_DNA"/>
</dbReference>
<name>A0A4P2PU05_SORCE</name>
<dbReference type="Proteomes" id="UP000295781">
    <property type="component" value="Chromosome"/>
</dbReference>
<proteinExistence type="predicted"/>
<reference evidence="2 3" key="1">
    <citation type="submission" date="2015-09" db="EMBL/GenBank/DDBJ databases">
        <title>Sorangium comparison.</title>
        <authorList>
            <person name="Zaburannyi N."/>
            <person name="Bunk B."/>
            <person name="Overmann J."/>
            <person name="Mueller R."/>
        </authorList>
    </citation>
    <scope>NUCLEOTIDE SEQUENCE [LARGE SCALE GENOMIC DNA]</scope>
    <source>
        <strain evidence="2 3">So ceGT47</strain>
    </source>
</reference>
<evidence type="ECO:0000313" key="2">
    <source>
        <dbReference type="EMBL" id="AUX20147.1"/>
    </source>
</evidence>
<evidence type="ECO:0000256" key="1">
    <source>
        <dbReference type="SAM" id="MobiDB-lite"/>
    </source>
</evidence>
<sequence length="81" mass="8389">MQPRSNQPVAAAKPDDVNRRAGRGVVRGVKHVGAEGPDLDAAPPGLQRGPARRLGVDAAFAAALGSARPALAARRFGARIW</sequence>
<feature type="region of interest" description="Disordered" evidence="1">
    <location>
        <begin position="1"/>
        <end position="50"/>
    </location>
</feature>